<reference evidence="2 4" key="1">
    <citation type="submission" date="2019-11" db="EMBL/GenBank/DDBJ databases">
        <title>Eggerthellaceae novel genus isolated from the rectal contents of marmort.</title>
        <authorList>
            <person name="Zhang G."/>
        </authorList>
    </citation>
    <scope>NUCLEOTIDE SEQUENCE [LARGE SCALE GENOMIC DNA]</scope>
    <source>
        <strain evidence="4">zg-886</strain>
        <strain evidence="2">Zg-886</strain>
    </source>
</reference>
<dbReference type="RefSeq" id="WP_166339472.1">
    <property type="nucleotide sequence ID" value="NZ_CP072829.1"/>
</dbReference>
<dbReference type="EMBL" id="WPCR01000006">
    <property type="protein sequence ID" value="NHM14264.1"/>
    <property type="molecule type" value="Genomic_DNA"/>
</dbReference>
<dbReference type="Gene3D" id="2.40.420.10">
    <property type="entry name" value="conserved putative lor/sdh protein from methanococcus maripaludis s2 domain"/>
    <property type="match status" value="1"/>
</dbReference>
<dbReference type="Gene3D" id="3.40.50.10690">
    <property type="entry name" value="putative lor/sdh protein like domains"/>
    <property type="match status" value="1"/>
</dbReference>
<keyword evidence="4" id="KW-1185">Reference proteome</keyword>
<dbReference type="AlphaFoldDB" id="A0A9E6SU61"/>
<organism evidence="3 5">
    <name type="scientific">Xiamenia xianingshaonis</name>
    <dbReference type="NCBI Taxonomy" id="2682776"/>
    <lineage>
        <taxon>Bacteria</taxon>
        <taxon>Bacillati</taxon>
        <taxon>Actinomycetota</taxon>
        <taxon>Coriobacteriia</taxon>
        <taxon>Eggerthellales</taxon>
        <taxon>Eggerthellaceae</taxon>
        <taxon>Xiamenia</taxon>
    </lineage>
</organism>
<name>A0A9E6SU61_9ACTN</name>
<feature type="domain" description="Arginine dihydrolase ArgZ/ArgE-like C-terminal second subdomain" evidence="1">
    <location>
        <begin position="150"/>
        <end position="363"/>
    </location>
</feature>
<evidence type="ECO:0000259" key="1">
    <source>
        <dbReference type="Pfam" id="PF21570"/>
    </source>
</evidence>
<dbReference type="Proteomes" id="UP000636394">
    <property type="component" value="Unassembled WGS sequence"/>
</dbReference>
<dbReference type="KEGG" id="ebz:J7S26_07160"/>
<accession>A0A9E6SU61</accession>
<evidence type="ECO:0000313" key="2">
    <source>
        <dbReference type="EMBL" id="NHM14264.1"/>
    </source>
</evidence>
<evidence type="ECO:0000313" key="5">
    <source>
        <dbReference type="Proteomes" id="UP000671910"/>
    </source>
</evidence>
<reference evidence="3" key="2">
    <citation type="submission" date="2021-04" db="EMBL/GenBank/DDBJ databases">
        <title>Novel species in family Eggerthellaceae.</title>
        <authorList>
            <person name="Zhang G."/>
        </authorList>
    </citation>
    <scope>NUCLEOTIDE SEQUENCE</scope>
    <source>
        <strain evidence="3">Zg-886</strain>
    </source>
</reference>
<sequence length="373" mass="41573">MPFTPTPYTPPDFTLPHLVSAPDVRLEPAPKDFVAPIDYHALSIYPEYLKLDGQWTLARDSRMDCVAVVENGEIFVREFRHIKQGDLIACGRTEDGEDGILVYTDGFLSLKVPEELSPHPGSRDNFAFRLGRSRETAFSRDYDELYEILRHDREHGSIVWVMGPAFTFNGYSRDAFAKIVNAGYADAVFAGNALATHDLEGALFHTSLGQDIDTQENRPCGHYHHLDTINRVRYWGSIEKFIEEEGVHDGIMHAIVKNDVPYVLAGSIRDDGPLPEVYGNAYAAQDAMRNHLRRATTVVCMATTLHTIATGNMTPSYRVMADGTIRPVYFYCVDIAEFTVNKLVDRGSLASRGIVTNVQDFIANIAKGLGLLG</sequence>
<evidence type="ECO:0000313" key="4">
    <source>
        <dbReference type="Proteomes" id="UP000636394"/>
    </source>
</evidence>
<protein>
    <recommendedName>
        <fullName evidence="1">Arginine dihydrolase ArgZ/ArgE-like C-terminal second subdomain domain-containing protein</fullName>
    </recommendedName>
</protein>
<gene>
    <name evidence="2" type="ORF">GMI68_05710</name>
    <name evidence="3" type="ORF">J7S26_07160</name>
</gene>
<proteinExistence type="predicted"/>
<dbReference type="Proteomes" id="UP000671910">
    <property type="component" value="Chromosome"/>
</dbReference>
<dbReference type="Pfam" id="PF21570">
    <property type="entry name" value="ArgZ-like_C_2nd"/>
    <property type="match status" value="1"/>
</dbReference>
<evidence type="ECO:0000313" key="3">
    <source>
        <dbReference type="EMBL" id="QTU84126.1"/>
    </source>
</evidence>
<dbReference type="EMBL" id="CP072829">
    <property type="protein sequence ID" value="QTU84126.1"/>
    <property type="molecule type" value="Genomic_DNA"/>
</dbReference>
<dbReference type="InterPro" id="IPR048963">
    <property type="entry name" value="ArgZ/ArgE-like_C_2nd"/>
</dbReference>